<comment type="cofactor">
    <cofactor evidence="1">
        <name>pyridoxal 5'-phosphate</name>
        <dbReference type="ChEBI" id="CHEBI:597326"/>
    </cofactor>
</comment>
<dbReference type="EMBL" id="CP000077">
    <property type="protein sequence ID" value="AAY80380.1"/>
    <property type="molecule type" value="Genomic_DNA"/>
</dbReference>
<dbReference type="NCBIfam" id="NF005035">
    <property type="entry name" value="PRK06450.1"/>
    <property type="match status" value="1"/>
</dbReference>
<evidence type="ECO:0000259" key="4">
    <source>
        <dbReference type="Pfam" id="PF00291"/>
    </source>
</evidence>
<dbReference type="PANTHER" id="PTHR48078:SF6">
    <property type="entry name" value="L-THREONINE DEHYDRATASE CATABOLIC TDCB"/>
    <property type="match status" value="1"/>
</dbReference>
<dbReference type="Gene3D" id="3.40.50.1100">
    <property type="match status" value="2"/>
</dbReference>
<sequence>MVRNLVINMVNIKCSRCGKERESLHEIKCKKCGGVFEVEIDFEFRKENLKDNFPYIREWVTLGEGNTPLIRRGKVWFKLDFLNPTGSYKDRGSVTLISYLASNGIKDIAEDSSGNAGASIAAYGKAAGMNVTIFVPETARGNKVKQIEAYGAKLMKVSGTRDDVTKAAEKSGYYYASHVFQPHFRDGIRSLAYEIVRDLNWKIPEKVFIPVSAGTLLMGVYSGFKHLMESGVIEKIPTIVAVQTKQVMPVCAKLNNLSYAPPAKVTSIADALVSTNPALLQEMTDVLQNYGECRVVDDNQITEAWKELTKIGLLVEYSSATVYASLRKDDENSVLVLTGNGLKVL</sequence>
<dbReference type="InterPro" id="IPR001926">
    <property type="entry name" value="TrpB-like_PALP"/>
</dbReference>
<dbReference type="AlphaFoldDB" id="Q4J9Z2"/>
<dbReference type="PANTHER" id="PTHR48078">
    <property type="entry name" value="THREONINE DEHYDRATASE, MITOCHONDRIAL-RELATED"/>
    <property type="match status" value="1"/>
</dbReference>
<dbReference type="KEGG" id="sai:Saci_1023"/>
<keyword evidence="2" id="KW-0663">Pyridoxal phosphate</keyword>
<accession>Q4J9Z2</accession>
<evidence type="ECO:0000313" key="6">
    <source>
        <dbReference type="Proteomes" id="UP000001018"/>
    </source>
</evidence>
<dbReference type="GO" id="GO:0006567">
    <property type="term" value="P:L-threonine catabolic process"/>
    <property type="evidence" value="ECO:0007669"/>
    <property type="project" value="TreeGrafter"/>
</dbReference>
<evidence type="ECO:0000313" key="5">
    <source>
        <dbReference type="EMBL" id="AAY80380.1"/>
    </source>
</evidence>
<feature type="domain" description="Tryptophan synthase beta chain-like PALP" evidence="4">
    <location>
        <begin position="60"/>
        <end position="329"/>
    </location>
</feature>
<dbReference type="eggNOG" id="arCOG01434">
    <property type="taxonomic scope" value="Archaea"/>
</dbReference>
<evidence type="ECO:0000256" key="1">
    <source>
        <dbReference type="ARBA" id="ARBA00001933"/>
    </source>
</evidence>
<dbReference type="Pfam" id="PF00291">
    <property type="entry name" value="PALP"/>
    <property type="match status" value="1"/>
</dbReference>
<keyword evidence="6" id="KW-1185">Reference proteome</keyword>
<dbReference type="Proteomes" id="UP000001018">
    <property type="component" value="Chromosome"/>
</dbReference>
<dbReference type="GO" id="GO:0004794">
    <property type="term" value="F:threonine deaminase activity"/>
    <property type="evidence" value="ECO:0007669"/>
    <property type="project" value="TreeGrafter"/>
</dbReference>
<reference evidence="5 6" key="1">
    <citation type="journal article" date="2005" name="J. Bacteriol.">
        <title>The genome of Sulfolobus acidocaldarius, a model organism of the Crenarchaeota.</title>
        <authorList>
            <person name="Chen L."/>
            <person name="Brugger K."/>
            <person name="Skovgaard M."/>
            <person name="Redder P."/>
            <person name="She Q."/>
            <person name="Torarinsson E."/>
            <person name="Greve B."/>
            <person name="Awayez M."/>
            <person name="Zibat A."/>
            <person name="Klenk H.-P."/>
            <person name="Garrett R.A."/>
        </authorList>
    </citation>
    <scope>NUCLEOTIDE SEQUENCE [LARGE SCALE GENOMIC DNA]</scope>
    <source>
        <strain evidence="6">ATCC 33909 / DSM 639 / JCM 8929 / NBRC 15157 / NCIMB 11770</strain>
    </source>
</reference>
<dbReference type="SUPFAM" id="SSF53686">
    <property type="entry name" value="Tryptophan synthase beta subunit-like PLP-dependent enzymes"/>
    <property type="match status" value="1"/>
</dbReference>
<dbReference type="GO" id="GO:0009097">
    <property type="term" value="P:isoleucine biosynthetic process"/>
    <property type="evidence" value="ECO:0007669"/>
    <property type="project" value="TreeGrafter"/>
</dbReference>
<evidence type="ECO:0000256" key="3">
    <source>
        <dbReference type="ARBA" id="ARBA00023239"/>
    </source>
</evidence>
<dbReference type="InterPro" id="IPR050147">
    <property type="entry name" value="Ser/Thr_Dehydratase"/>
</dbReference>
<evidence type="ECO:0000256" key="2">
    <source>
        <dbReference type="ARBA" id="ARBA00022898"/>
    </source>
</evidence>
<dbReference type="STRING" id="330779.Saci_1023"/>
<organism evidence="5 6">
    <name type="scientific">Sulfolobus acidocaldarius (strain ATCC 33909 / DSM 639 / JCM 8929 / NBRC 15157 / NCIMB 11770)</name>
    <dbReference type="NCBI Taxonomy" id="330779"/>
    <lineage>
        <taxon>Archaea</taxon>
        <taxon>Thermoproteota</taxon>
        <taxon>Thermoprotei</taxon>
        <taxon>Sulfolobales</taxon>
        <taxon>Sulfolobaceae</taxon>
        <taxon>Sulfolobus</taxon>
    </lineage>
</organism>
<keyword evidence="3" id="KW-0456">Lyase</keyword>
<dbReference type="HOGENOM" id="CLU_028142_4_0_2"/>
<dbReference type="PATRIC" id="fig|330779.12.peg.980"/>
<dbReference type="GO" id="GO:0003941">
    <property type="term" value="F:L-serine ammonia-lyase activity"/>
    <property type="evidence" value="ECO:0007669"/>
    <property type="project" value="TreeGrafter"/>
</dbReference>
<gene>
    <name evidence="5" type="ordered locus">Saci_1023</name>
</gene>
<name>Q4J9Z2_SULAC</name>
<dbReference type="GO" id="GO:0006565">
    <property type="term" value="P:L-serine catabolic process"/>
    <property type="evidence" value="ECO:0007669"/>
    <property type="project" value="TreeGrafter"/>
</dbReference>
<protein>
    <submittedName>
        <fullName evidence="5">Threonine synthase</fullName>
    </submittedName>
</protein>
<dbReference type="InterPro" id="IPR036052">
    <property type="entry name" value="TrpB-like_PALP_sf"/>
</dbReference>
<proteinExistence type="predicted"/>